<proteinExistence type="predicted"/>
<dbReference type="EMBL" id="BMAW01018016">
    <property type="protein sequence ID" value="GFT56464.1"/>
    <property type="molecule type" value="Genomic_DNA"/>
</dbReference>
<evidence type="ECO:0000313" key="2">
    <source>
        <dbReference type="Proteomes" id="UP000887013"/>
    </source>
</evidence>
<evidence type="ECO:0000313" key="1">
    <source>
        <dbReference type="EMBL" id="GFT56464.1"/>
    </source>
</evidence>
<organism evidence="1 2">
    <name type="scientific">Nephila pilipes</name>
    <name type="common">Giant wood spider</name>
    <name type="synonym">Nephila maculata</name>
    <dbReference type="NCBI Taxonomy" id="299642"/>
    <lineage>
        <taxon>Eukaryota</taxon>
        <taxon>Metazoa</taxon>
        <taxon>Ecdysozoa</taxon>
        <taxon>Arthropoda</taxon>
        <taxon>Chelicerata</taxon>
        <taxon>Arachnida</taxon>
        <taxon>Araneae</taxon>
        <taxon>Araneomorphae</taxon>
        <taxon>Entelegynae</taxon>
        <taxon>Araneoidea</taxon>
        <taxon>Nephilidae</taxon>
        <taxon>Nephila</taxon>
    </lineage>
</organism>
<keyword evidence="2" id="KW-1185">Reference proteome</keyword>
<sequence length="104" mass="11668">MVRCTFLWKNCVSGVICRFVPLVPIGSPITNGLGLGPLLWDPGLQSRWFCTLLVRLKGLRCDSNESVHGGLRGHYPVFRPNLDLPWGSSYGSENLMLGRVRKHF</sequence>
<gene>
    <name evidence="1" type="ORF">NPIL_479951</name>
</gene>
<protein>
    <submittedName>
        <fullName evidence="1">Uncharacterized protein</fullName>
    </submittedName>
</protein>
<dbReference type="AlphaFoldDB" id="A0A8X6PBQ9"/>
<comment type="caution">
    <text evidence="1">The sequence shown here is derived from an EMBL/GenBank/DDBJ whole genome shotgun (WGS) entry which is preliminary data.</text>
</comment>
<accession>A0A8X6PBQ9</accession>
<dbReference type="Proteomes" id="UP000887013">
    <property type="component" value="Unassembled WGS sequence"/>
</dbReference>
<reference evidence="1" key="1">
    <citation type="submission" date="2020-08" db="EMBL/GenBank/DDBJ databases">
        <title>Multicomponent nature underlies the extraordinary mechanical properties of spider dragline silk.</title>
        <authorList>
            <person name="Kono N."/>
            <person name="Nakamura H."/>
            <person name="Mori M."/>
            <person name="Yoshida Y."/>
            <person name="Ohtoshi R."/>
            <person name="Malay A.D."/>
            <person name="Moran D.A.P."/>
            <person name="Tomita M."/>
            <person name="Numata K."/>
            <person name="Arakawa K."/>
        </authorList>
    </citation>
    <scope>NUCLEOTIDE SEQUENCE</scope>
</reference>
<name>A0A8X6PBQ9_NEPPI</name>